<dbReference type="CDD" id="cd00063">
    <property type="entry name" value="FN3"/>
    <property type="match status" value="1"/>
</dbReference>
<proteinExistence type="predicted"/>
<evidence type="ECO:0000313" key="3">
    <source>
        <dbReference type="Proteomes" id="UP000243686"/>
    </source>
</evidence>
<dbReference type="Gene3D" id="2.60.40.10">
    <property type="entry name" value="Immunoglobulins"/>
    <property type="match status" value="1"/>
</dbReference>
<dbReference type="PROSITE" id="PS50853">
    <property type="entry name" value="FN3"/>
    <property type="match status" value="1"/>
</dbReference>
<dbReference type="Proteomes" id="UP000243686">
    <property type="component" value="Unassembled WGS sequence"/>
</dbReference>
<name>A0A1S8X9W5_OPIVI</name>
<sequence length="119" mass="13114">MAGHVKLELIHFPPEYKPESPTDIRAKPLDMHTVQLEYTLPKTSDAAPITEILLEYRPKGQSRWFSLTVPVANTATISKLEPGTEYEFRVSCSNVAGAGQPSRVVKAQTMEAPNVDSCS</sequence>
<accession>A0A1S8X9W5</accession>
<dbReference type="InterPro" id="IPR013783">
    <property type="entry name" value="Ig-like_fold"/>
</dbReference>
<evidence type="ECO:0000259" key="1">
    <source>
        <dbReference type="PROSITE" id="PS50853"/>
    </source>
</evidence>
<keyword evidence="3" id="KW-1185">Reference proteome</keyword>
<dbReference type="PRINTS" id="PR00014">
    <property type="entry name" value="FNTYPEIII"/>
</dbReference>
<dbReference type="InterPro" id="IPR036116">
    <property type="entry name" value="FN3_sf"/>
</dbReference>
<evidence type="ECO:0000313" key="2">
    <source>
        <dbReference type="EMBL" id="OON23520.1"/>
    </source>
</evidence>
<dbReference type="SMART" id="SM00060">
    <property type="entry name" value="FN3"/>
    <property type="match status" value="1"/>
</dbReference>
<dbReference type="Pfam" id="PF00041">
    <property type="entry name" value="fn3"/>
    <property type="match status" value="1"/>
</dbReference>
<dbReference type="InterPro" id="IPR003961">
    <property type="entry name" value="FN3_dom"/>
</dbReference>
<dbReference type="SUPFAM" id="SSF49265">
    <property type="entry name" value="Fibronectin type III"/>
    <property type="match status" value="1"/>
</dbReference>
<organism evidence="2 3">
    <name type="scientific">Opisthorchis viverrini</name>
    <name type="common">Southeast Asian liver fluke</name>
    <dbReference type="NCBI Taxonomy" id="6198"/>
    <lineage>
        <taxon>Eukaryota</taxon>
        <taxon>Metazoa</taxon>
        <taxon>Spiralia</taxon>
        <taxon>Lophotrochozoa</taxon>
        <taxon>Platyhelminthes</taxon>
        <taxon>Trematoda</taxon>
        <taxon>Digenea</taxon>
        <taxon>Opisthorchiida</taxon>
        <taxon>Opisthorchiata</taxon>
        <taxon>Opisthorchiidae</taxon>
        <taxon>Opisthorchis</taxon>
    </lineage>
</organism>
<gene>
    <name evidence="2" type="ORF">X801_00570</name>
</gene>
<reference evidence="2 3" key="1">
    <citation type="submission" date="2015-03" db="EMBL/GenBank/DDBJ databases">
        <title>Draft genome of the nematode, Opisthorchis viverrini.</title>
        <authorList>
            <person name="Mitreva M."/>
        </authorList>
    </citation>
    <scope>NUCLEOTIDE SEQUENCE [LARGE SCALE GENOMIC DNA]</scope>
    <source>
        <strain evidence="2">Khon Kaen</strain>
    </source>
</reference>
<dbReference type="AlphaFoldDB" id="A0A1S8X9W5"/>
<protein>
    <submittedName>
        <fullName evidence="2">Fibronectin type III domain protein</fullName>
    </submittedName>
</protein>
<feature type="domain" description="Fibronectin type-III" evidence="1">
    <location>
        <begin position="20"/>
        <end position="112"/>
    </location>
</feature>
<dbReference type="EMBL" id="KV891530">
    <property type="protein sequence ID" value="OON23520.1"/>
    <property type="molecule type" value="Genomic_DNA"/>
</dbReference>